<gene>
    <name evidence="1" type="ORF">H2Bulk3638_000001</name>
</gene>
<accession>A0A514D5C6</accession>
<reference evidence="1" key="1">
    <citation type="submission" date="2019-05" db="EMBL/GenBank/DDBJ databases">
        <title>Metatranscriptomic reconstruction reveals RNA viruses with the potential to shape carbon cycling in soil.</title>
        <authorList>
            <person name="Starr E.P."/>
            <person name="Nuccio E."/>
            <person name="Pett-Ridge J."/>
            <person name="Banfield J.F."/>
            <person name="Firestone M.K."/>
        </authorList>
    </citation>
    <scope>NUCLEOTIDE SEQUENCE</scope>
    <source>
        <strain evidence="1">H2_Bulk_36_scaffold_38</strain>
    </source>
</reference>
<organism evidence="1">
    <name type="scientific">Leviviridae sp</name>
    <dbReference type="NCBI Taxonomy" id="2027243"/>
    <lineage>
        <taxon>Viruses</taxon>
        <taxon>Riboviria</taxon>
        <taxon>Orthornavirae</taxon>
        <taxon>Lenarviricota</taxon>
        <taxon>Leviviricetes</taxon>
        <taxon>Norzivirales</taxon>
        <taxon>Fiersviridae</taxon>
    </lineage>
</organism>
<dbReference type="EMBL" id="MN034386">
    <property type="protein sequence ID" value="QDH88804.1"/>
    <property type="molecule type" value="Genomic_RNA"/>
</dbReference>
<protein>
    <submittedName>
        <fullName evidence="1">Uncharacterized protein</fullName>
    </submittedName>
</protein>
<sequence length="635" mass="71339">MKLQKHPGSNQILIGAVVHSMSLWRPYWFGNVDPVCGALDGTICDVGYYDLETIYDAVPHHDNSPSVIDVDYHRPNTIRVKDAGPDESRYGNFFGSFRRFTDVLGITRPISRFAKNENFVYHPSSHGTFRAVRSGDRAFNSPPFDDIWFQEQYSSGSMLKQCTVRSGDENFASVQCIDFNQYVIVPGFDGRPSYSVSRRLADINNGGFNQVIIGPDGWYSRFNFTSFSFSFGEGGFDLHFTADWRWDPILTTLLVSPLYGFSYESRFHFTTHLSPSLTPSDFNIGEVRSRRSDLVSSTLMLTYKVLAHFGTASSHGGPDIGVENTLSVDSNHWQPLSPIRGNDIAVFELSKNRIDAYPPSLAFRRRIDSRMRDIRPSSYISTSNAADKIIESINTNLIESVSDLRDLSGLVPEVKKFANLPISVGGFEELMKAGGSEYLRAIYGIRPTLTLLAELPRIKAVLSRLSNLSHEGLNLYGDFSYTFEGEFGRKITKMTTRSKVVLSKHPGPDVSVLLGLNSINALPTASNLWDLIPLSFVIDWFVNSSGNIETLENLMILEFVELSHFVHSYSFKSPFEDEDYDFYRIEPTGSEASLKYYAREISHILPGPVSFGYPFLLPSKPPPWLASFSLLLTRS</sequence>
<name>A0A514D5C6_9VIRU</name>
<proteinExistence type="predicted"/>
<evidence type="ECO:0000313" key="1">
    <source>
        <dbReference type="EMBL" id="QDH88804.1"/>
    </source>
</evidence>